<evidence type="ECO:0000313" key="3">
    <source>
        <dbReference type="Proteomes" id="UP001151760"/>
    </source>
</evidence>
<feature type="compositionally biased region" description="Basic and acidic residues" evidence="1">
    <location>
        <begin position="418"/>
        <end position="438"/>
    </location>
</feature>
<organism evidence="2 3">
    <name type="scientific">Tanacetum coccineum</name>
    <dbReference type="NCBI Taxonomy" id="301880"/>
    <lineage>
        <taxon>Eukaryota</taxon>
        <taxon>Viridiplantae</taxon>
        <taxon>Streptophyta</taxon>
        <taxon>Embryophyta</taxon>
        <taxon>Tracheophyta</taxon>
        <taxon>Spermatophyta</taxon>
        <taxon>Magnoliopsida</taxon>
        <taxon>eudicotyledons</taxon>
        <taxon>Gunneridae</taxon>
        <taxon>Pentapetalae</taxon>
        <taxon>asterids</taxon>
        <taxon>campanulids</taxon>
        <taxon>Asterales</taxon>
        <taxon>Asteraceae</taxon>
        <taxon>Asteroideae</taxon>
        <taxon>Anthemideae</taxon>
        <taxon>Anthemidinae</taxon>
        <taxon>Tanacetum</taxon>
    </lineage>
</organism>
<reference evidence="2" key="1">
    <citation type="journal article" date="2022" name="Int. J. Mol. Sci.">
        <title>Draft Genome of Tanacetum Coccineum: Genomic Comparison of Closely Related Tanacetum-Family Plants.</title>
        <authorList>
            <person name="Yamashiro T."/>
            <person name="Shiraishi A."/>
            <person name="Nakayama K."/>
            <person name="Satake H."/>
        </authorList>
    </citation>
    <scope>NUCLEOTIDE SEQUENCE</scope>
</reference>
<reference evidence="2" key="2">
    <citation type="submission" date="2022-01" db="EMBL/GenBank/DDBJ databases">
        <authorList>
            <person name="Yamashiro T."/>
            <person name="Shiraishi A."/>
            <person name="Satake H."/>
            <person name="Nakayama K."/>
        </authorList>
    </citation>
    <scope>NUCLEOTIDE SEQUENCE</scope>
</reference>
<sequence length="804" mass="91155">MLKSFSQQVALDNALVAPEKRLKIEKCNTRIEFNKLQREATYQVTLDALKLSPCYPAFLITAKVPDIYMHQFWNTIKKIKDTDVHRFKLDKKKCRINTEVFCKIHQICLILPNKDFVEPPSKDEMVPFIQELGYSGKCISGKTIGLDRLRKSRAQILWGMYNKKNVDFVALLWEDFMFQADNKEISSSCKENMPYPRFTKVIISHVISKDKTISMRNRINLHTVRDDTLLATPKKERKFKKVASPSKKLSRVLEGESAKKPKRAKKPAKKSTTVPITGVVIRDTPGVSVSKKKALTKADRGKGMDLLFEAELLEAAQLKKTIKKSKLETHKLYESGSGDGVSSQPKSENESWGDSDDDSNDDDSDDASNNDDDDVDSDAGEEEYEEEYIRTPDRFEFTNDDEEYEELYKDVNVKLKATEHEEERKGDAEMTDAGHDDGTQQTTYEQVKDDKLVCHEEPSTQTPSLLNIIVTVIPETSTTTGPTILPTIPPITSLPQQSTPTPTPAPTTATTTTSIPTLPYFYPYSDSIKEFLPWKKRYLNLNKLTILLNSSQLSNLKFLQLSNTAEFKKKSQAERKRYINLVENSMKDIIKYEVKSQLHQILPKEVSEFTTSVIQSTITESLENVVLAKSSSQPKSTYEAAASLTEFELKNILLDKMQKNREDKDKDEDPSAGSDQGLKRRKTSKDAEPSKGSKSKESKSSLSKSTKSQSKSFEPERHPTPDPDWNTNKSIDFRPPQTWIRKFSKVKKPPLTFDELMSTSIDFSAYVINNLKIDNLTQEYLDGPAVSPKLNRSLQPAKGDSQLV</sequence>
<evidence type="ECO:0000256" key="1">
    <source>
        <dbReference type="SAM" id="MobiDB-lite"/>
    </source>
</evidence>
<feature type="compositionally biased region" description="Acidic residues" evidence="1">
    <location>
        <begin position="351"/>
        <end position="386"/>
    </location>
</feature>
<proteinExistence type="predicted"/>
<feature type="compositionally biased region" description="Basic and acidic residues" evidence="1">
    <location>
        <begin position="684"/>
        <end position="699"/>
    </location>
</feature>
<name>A0ABQ5I658_9ASTR</name>
<feature type="region of interest" description="Disordered" evidence="1">
    <location>
        <begin position="240"/>
        <end position="277"/>
    </location>
</feature>
<feature type="region of interest" description="Disordered" evidence="1">
    <location>
        <begin position="659"/>
        <end position="733"/>
    </location>
</feature>
<dbReference type="Proteomes" id="UP001151760">
    <property type="component" value="Unassembled WGS sequence"/>
</dbReference>
<evidence type="ECO:0000313" key="2">
    <source>
        <dbReference type="EMBL" id="GJT95613.1"/>
    </source>
</evidence>
<comment type="caution">
    <text evidence="2">The sequence shown here is derived from an EMBL/GenBank/DDBJ whole genome shotgun (WGS) entry which is preliminary data.</text>
</comment>
<keyword evidence="3" id="KW-1185">Reference proteome</keyword>
<gene>
    <name evidence="2" type="ORF">Tco_1091131</name>
</gene>
<dbReference type="EMBL" id="BQNB010020406">
    <property type="protein sequence ID" value="GJT95613.1"/>
    <property type="molecule type" value="Genomic_DNA"/>
</dbReference>
<feature type="compositionally biased region" description="Polar residues" evidence="1">
    <location>
        <begin position="340"/>
        <end position="350"/>
    </location>
</feature>
<feature type="compositionally biased region" description="Basic and acidic residues" evidence="1">
    <location>
        <begin position="659"/>
        <end position="669"/>
    </location>
</feature>
<feature type="compositionally biased region" description="Basic and acidic residues" evidence="1">
    <location>
        <begin position="387"/>
        <end position="397"/>
    </location>
</feature>
<accession>A0ABQ5I658</accession>
<protein>
    <submittedName>
        <fullName evidence="2">Uncharacterized protein</fullName>
    </submittedName>
</protein>
<feature type="region of interest" description="Disordered" evidence="1">
    <location>
        <begin position="784"/>
        <end position="804"/>
    </location>
</feature>
<feature type="compositionally biased region" description="Low complexity" evidence="1">
    <location>
        <begin position="700"/>
        <end position="712"/>
    </location>
</feature>
<feature type="compositionally biased region" description="Basic residues" evidence="1">
    <location>
        <begin position="260"/>
        <end position="269"/>
    </location>
</feature>
<feature type="region of interest" description="Disordered" evidence="1">
    <location>
        <begin position="418"/>
        <end position="440"/>
    </location>
</feature>
<feature type="region of interest" description="Disordered" evidence="1">
    <location>
        <begin position="333"/>
        <end position="399"/>
    </location>
</feature>